<reference evidence="1 2" key="1">
    <citation type="submission" date="2019-01" db="EMBL/GenBank/DDBJ databases">
        <title>Nocardioides guangzhouensis sp. nov., an actinobacterium isolated from soil.</title>
        <authorList>
            <person name="Fu Y."/>
            <person name="Cai Y."/>
            <person name="Lin Z."/>
            <person name="Chen P."/>
        </authorList>
    </citation>
    <scope>NUCLEOTIDE SEQUENCE [LARGE SCALE GENOMIC DNA]</scope>
    <source>
        <strain evidence="1 2">NBRC 105384</strain>
    </source>
</reference>
<gene>
    <name evidence="1" type="ORF">ETU37_10750</name>
</gene>
<comment type="caution">
    <text evidence="1">The sequence shown here is derived from an EMBL/GenBank/DDBJ whole genome shotgun (WGS) entry which is preliminary data.</text>
</comment>
<proteinExistence type="predicted"/>
<protein>
    <submittedName>
        <fullName evidence="1">DUF3046 domain-containing protein</fullName>
    </submittedName>
</protein>
<name>A0A4V1Z1X9_9ACTN</name>
<organism evidence="1 2">
    <name type="scientific">Nocardioides iriomotensis</name>
    <dbReference type="NCBI Taxonomy" id="715784"/>
    <lineage>
        <taxon>Bacteria</taxon>
        <taxon>Bacillati</taxon>
        <taxon>Actinomycetota</taxon>
        <taxon>Actinomycetes</taxon>
        <taxon>Propionibacteriales</taxon>
        <taxon>Nocardioidaceae</taxon>
        <taxon>Nocardioides</taxon>
    </lineage>
</organism>
<dbReference type="OrthoDB" id="3215033at2"/>
<dbReference type="RefSeq" id="WP_129987298.1">
    <property type="nucleotide sequence ID" value="NZ_SDPU01000021.1"/>
</dbReference>
<dbReference type="Pfam" id="PF11248">
    <property type="entry name" value="DUF3046"/>
    <property type="match status" value="1"/>
</dbReference>
<evidence type="ECO:0000313" key="2">
    <source>
        <dbReference type="Proteomes" id="UP000291189"/>
    </source>
</evidence>
<dbReference type="AlphaFoldDB" id="A0A4V1Z1X9"/>
<dbReference type="Proteomes" id="UP000291189">
    <property type="component" value="Unassembled WGS sequence"/>
</dbReference>
<accession>A0A4V1Z1X9</accession>
<sequence>MRHTEFWERMEQALGSGGYARHWSDQHVIASLGGRTVSEALDAGMPPKAVWRAVWETLELPASQR</sequence>
<dbReference type="InterPro" id="IPR021408">
    <property type="entry name" value="DUF3046"/>
</dbReference>
<keyword evidence="2" id="KW-1185">Reference proteome</keyword>
<evidence type="ECO:0000313" key="1">
    <source>
        <dbReference type="EMBL" id="RYU12466.1"/>
    </source>
</evidence>
<dbReference type="EMBL" id="SDPU01000021">
    <property type="protein sequence ID" value="RYU12466.1"/>
    <property type="molecule type" value="Genomic_DNA"/>
</dbReference>